<feature type="region of interest" description="Disordered" evidence="6">
    <location>
        <begin position="240"/>
        <end position="259"/>
    </location>
</feature>
<comment type="similarity">
    <text evidence="2">Belongs to the isochorismate synthase family.</text>
</comment>
<proteinExistence type="inferred from homology"/>
<evidence type="ECO:0000256" key="3">
    <source>
        <dbReference type="ARBA" id="ARBA00012824"/>
    </source>
</evidence>
<feature type="domain" description="Chorismate-utilising enzyme C-terminal" evidence="7">
    <location>
        <begin position="157"/>
        <end position="411"/>
    </location>
</feature>
<accession>A0ABU8MGX3</accession>
<dbReference type="EC" id="5.4.4.2" evidence="3"/>
<dbReference type="SUPFAM" id="SSF56322">
    <property type="entry name" value="ADC synthase"/>
    <property type="match status" value="1"/>
</dbReference>
<organism evidence="8 9">
    <name type="scientific">Actinomycetospora aurantiaca</name>
    <dbReference type="NCBI Taxonomy" id="3129233"/>
    <lineage>
        <taxon>Bacteria</taxon>
        <taxon>Bacillati</taxon>
        <taxon>Actinomycetota</taxon>
        <taxon>Actinomycetes</taxon>
        <taxon>Pseudonocardiales</taxon>
        <taxon>Pseudonocardiaceae</taxon>
        <taxon>Actinomycetospora</taxon>
    </lineage>
</organism>
<name>A0ABU8MGX3_9PSEU</name>
<dbReference type="NCBIfam" id="TIGR00543">
    <property type="entry name" value="isochor_syn"/>
    <property type="match status" value="1"/>
</dbReference>
<reference evidence="8 9" key="1">
    <citation type="submission" date="2024-03" db="EMBL/GenBank/DDBJ databases">
        <title>Actinomycetospora sp. OC33-EN08, a novel actinomycete isolated from wild orchid (Aerides multiflora).</title>
        <authorList>
            <person name="Suriyachadkun C."/>
        </authorList>
    </citation>
    <scope>NUCLEOTIDE SEQUENCE [LARGE SCALE GENOMIC DNA]</scope>
    <source>
        <strain evidence="8 9">OC33-EN08</strain>
    </source>
</reference>
<feature type="region of interest" description="Disordered" evidence="6">
    <location>
        <begin position="1"/>
        <end position="40"/>
    </location>
</feature>
<dbReference type="InterPro" id="IPR004561">
    <property type="entry name" value="IsoChor_synthase"/>
</dbReference>
<dbReference type="Pfam" id="PF00425">
    <property type="entry name" value="Chorismate_bind"/>
    <property type="match status" value="1"/>
</dbReference>
<gene>
    <name evidence="8" type="ORF">WCD74_02315</name>
</gene>
<evidence type="ECO:0000313" key="8">
    <source>
        <dbReference type="EMBL" id="MEJ2866582.1"/>
    </source>
</evidence>
<protein>
    <recommendedName>
        <fullName evidence="3">isochorismate synthase</fullName>
        <ecNumber evidence="3">5.4.4.2</ecNumber>
    </recommendedName>
    <alternativeName>
        <fullName evidence="5">Isochorismate mutase</fullName>
    </alternativeName>
</protein>
<dbReference type="Gene3D" id="3.60.120.10">
    <property type="entry name" value="Anthranilate synthase"/>
    <property type="match status" value="1"/>
</dbReference>
<comment type="catalytic activity">
    <reaction evidence="1">
        <text>chorismate = isochorismate</text>
        <dbReference type="Rhea" id="RHEA:18985"/>
        <dbReference type="ChEBI" id="CHEBI:29748"/>
        <dbReference type="ChEBI" id="CHEBI:29780"/>
        <dbReference type="EC" id="5.4.4.2"/>
    </reaction>
</comment>
<evidence type="ECO:0000313" key="9">
    <source>
        <dbReference type="Proteomes" id="UP001385809"/>
    </source>
</evidence>
<evidence type="ECO:0000256" key="6">
    <source>
        <dbReference type="SAM" id="MobiDB-lite"/>
    </source>
</evidence>
<dbReference type="InterPro" id="IPR005801">
    <property type="entry name" value="ADC_synthase"/>
</dbReference>
<dbReference type="EMBL" id="JBBEGN010000001">
    <property type="protein sequence ID" value="MEJ2866582.1"/>
    <property type="molecule type" value="Genomic_DNA"/>
</dbReference>
<evidence type="ECO:0000256" key="5">
    <source>
        <dbReference type="ARBA" id="ARBA00041564"/>
    </source>
</evidence>
<comment type="caution">
    <text evidence="8">The sequence shown here is derived from an EMBL/GenBank/DDBJ whole genome shotgun (WGS) entry which is preliminary data.</text>
</comment>
<evidence type="ECO:0000256" key="1">
    <source>
        <dbReference type="ARBA" id="ARBA00000799"/>
    </source>
</evidence>
<sequence>MDRDRADLLPVPSDTGSPTPPTPPLTTGEAPPEAVDVLDPPAVITGPDPDAGLRFTFDGPSGRLATTGVRARVALHQGESLGDAAERVLAAAGPGSVLVGAVGFDDDEHALVVPEKLRWGRDVATDDAGPVPPTDLPPTAPAALGTRYDVRAEPTPAGYAAAVLRALAAIDEGLVEKVVLSRTLAVTAPDEIDLDAVLARLAAAHHSSYVFVADLDGTRSLVGASPELLLSRRGRTVVSNPLAGTVPRSPDPEEDARRADRLAASGKDRHEHALVVAQVAERLAPFCSHLDVPDGPELTATDSLWHLSTRITGELADPSPSSLRIAAALHPTAAVCGAPTEDARVLIGALEAVPRGFYTGLVGWCDESGDGEWAVTIRCAEVSGRHARLHAGAGIVAGSLPEAEVAETTAKMRPLLDALGLEAAP</sequence>
<dbReference type="Proteomes" id="UP001385809">
    <property type="component" value="Unassembled WGS sequence"/>
</dbReference>
<feature type="compositionally biased region" description="Low complexity" evidence="6">
    <location>
        <begin position="25"/>
        <end position="34"/>
    </location>
</feature>
<evidence type="ECO:0000256" key="4">
    <source>
        <dbReference type="ARBA" id="ARBA00023235"/>
    </source>
</evidence>
<evidence type="ECO:0000256" key="2">
    <source>
        <dbReference type="ARBA" id="ARBA00005297"/>
    </source>
</evidence>
<evidence type="ECO:0000259" key="7">
    <source>
        <dbReference type="Pfam" id="PF00425"/>
    </source>
</evidence>
<dbReference type="PANTHER" id="PTHR42839">
    <property type="entry name" value="ISOCHORISMATE SYNTHASE ENTC"/>
    <property type="match status" value="1"/>
</dbReference>
<keyword evidence="4 8" id="KW-0413">Isomerase</keyword>
<keyword evidence="9" id="KW-1185">Reference proteome</keyword>
<dbReference type="GO" id="GO:0008909">
    <property type="term" value="F:isochorismate synthase activity"/>
    <property type="evidence" value="ECO:0007669"/>
    <property type="project" value="UniProtKB-EC"/>
</dbReference>
<dbReference type="PANTHER" id="PTHR42839:SF2">
    <property type="entry name" value="ISOCHORISMATE SYNTHASE ENTC"/>
    <property type="match status" value="1"/>
</dbReference>
<dbReference type="InterPro" id="IPR015890">
    <property type="entry name" value="Chorismate_C"/>
</dbReference>
<dbReference type="RefSeq" id="WP_337693201.1">
    <property type="nucleotide sequence ID" value="NZ_JBBEGN010000001.1"/>
</dbReference>